<evidence type="ECO:0000313" key="2">
    <source>
        <dbReference type="Proteomes" id="UP000187209"/>
    </source>
</evidence>
<proteinExistence type="predicted"/>
<dbReference type="AlphaFoldDB" id="A0A1R2C5A4"/>
<evidence type="ECO:0000313" key="1">
    <source>
        <dbReference type="EMBL" id="OMJ84161.1"/>
    </source>
</evidence>
<name>A0A1R2C5A4_9CILI</name>
<dbReference type="Proteomes" id="UP000187209">
    <property type="component" value="Unassembled WGS sequence"/>
</dbReference>
<protein>
    <submittedName>
        <fullName evidence="1">Uncharacterized protein</fullName>
    </submittedName>
</protein>
<reference evidence="1 2" key="1">
    <citation type="submission" date="2016-11" db="EMBL/GenBank/DDBJ databases">
        <title>The macronuclear genome of Stentor coeruleus: a giant cell with tiny introns.</title>
        <authorList>
            <person name="Slabodnick M."/>
            <person name="Ruby J.G."/>
            <person name="Reiff S.B."/>
            <person name="Swart E.C."/>
            <person name="Gosai S."/>
            <person name="Prabakaran S."/>
            <person name="Witkowska E."/>
            <person name="Larue G.E."/>
            <person name="Fisher S."/>
            <person name="Freeman R.M."/>
            <person name="Gunawardena J."/>
            <person name="Chu W."/>
            <person name="Stover N.A."/>
            <person name="Gregory B.D."/>
            <person name="Nowacki M."/>
            <person name="Derisi J."/>
            <person name="Roy S.W."/>
            <person name="Marshall W.F."/>
            <person name="Sood P."/>
        </authorList>
    </citation>
    <scope>NUCLEOTIDE SEQUENCE [LARGE SCALE GENOMIC DNA]</scope>
    <source>
        <strain evidence="1">WM001</strain>
    </source>
</reference>
<comment type="caution">
    <text evidence="1">The sequence shown here is derived from an EMBL/GenBank/DDBJ whole genome shotgun (WGS) entry which is preliminary data.</text>
</comment>
<dbReference type="EMBL" id="MPUH01000278">
    <property type="protein sequence ID" value="OMJ84161.1"/>
    <property type="molecule type" value="Genomic_DNA"/>
</dbReference>
<organism evidence="1 2">
    <name type="scientific">Stentor coeruleus</name>
    <dbReference type="NCBI Taxonomy" id="5963"/>
    <lineage>
        <taxon>Eukaryota</taxon>
        <taxon>Sar</taxon>
        <taxon>Alveolata</taxon>
        <taxon>Ciliophora</taxon>
        <taxon>Postciliodesmatophora</taxon>
        <taxon>Heterotrichea</taxon>
        <taxon>Heterotrichida</taxon>
        <taxon>Stentoridae</taxon>
        <taxon>Stentor</taxon>
    </lineage>
</organism>
<accession>A0A1R2C5A4</accession>
<sequence length="180" mass="20941">MSEVQEYLISLNEEFVNDSKLANNNEDICGWNNTTITQISPKAKAHNYTEDSLPISQHRPRYNLTVKTNCALNSTETGARQRVDLTPKIIRGNNWIGVKTSSRQRNEPNAHKRFFPGIRKSLFDHAIHHIYKATYPEVFEYRQKFRHINESPPKLHNPEKAFRVTSASPVVMIRRKNYYG</sequence>
<keyword evidence="2" id="KW-1185">Reference proteome</keyword>
<gene>
    <name evidence="1" type="ORF">SteCoe_14787</name>
</gene>